<feature type="domain" description="Vps16 N-terminal" evidence="2">
    <location>
        <begin position="232"/>
        <end position="293"/>
    </location>
</feature>
<name>A0A6A3NAU4_9STRA</name>
<dbReference type="GO" id="GO:0003779">
    <property type="term" value="F:actin binding"/>
    <property type="evidence" value="ECO:0007669"/>
    <property type="project" value="TreeGrafter"/>
</dbReference>
<evidence type="ECO:0000259" key="2">
    <source>
        <dbReference type="Pfam" id="PF04841"/>
    </source>
</evidence>
<evidence type="ECO:0000256" key="1">
    <source>
        <dbReference type="SAM" id="MobiDB-lite"/>
    </source>
</evidence>
<reference evidence="3 4" key="1">
    <citation type="submission" date="2018-09" db="EMBL/GenBank/DDBJ databases">
        <title>Genomic investigation of the strawberry pathogen Phytophthora fragariae indicates pathogenicity is determined by transcriptional variation in three key races.</title>
        <authorList>
            <person name="Adams T.M."/>
            <person name="Armitage A.D."/>
            <person name="Sobczyk M.K."/>
            <person name="Bates H.J."/>
            <person name="Dunwell J.M."/>
            <person name="Nellist C.F."/>
            <person name="Harrison R.J."/>
        </authorList>
    </citation>
    <scope>NUCLEOTIDE SEQUENCE [LARGE SCALE GENOMIC DNA]</scope>
    <source>
        <strain evidence="3 4">SCRP249</strain>
    </source>
</reference>
<feature type="region of interest" description="Disordered" evidence="1">
    <location>
        <begin position="1"/>
        <end position="39"/>
    </location>
</feature>
<gene>
    <name evidence="3" type="ORF">PR001_g7026</name>
</gene>
<dbReference type="EMBL" id="QXFV01000342">
    <property type="protein sequence ID" value="KAE9040521.1"/>
    <property type="molecule type" value="Genomic_DNA"/>
</dbReference>
<dbReference type="GO" id="GO:0005768">
    <property type="term" value="C:endosome"/>
    <property type="evidence" value="ECO:0007669"/>
    <property type="project" value="TreeGrafter"/>
</dbReference>
<organism evidence="3 4">
    <name type="scientific">Phytophthora rubi</name>
    <dbReference type="NCBI Taxonomy" id="129364"/>
    <lineage>
        <taxon>Eukaryota</taxon>
        <taxon>Sar</taxon>
        <taxon>Stramenopiles</taxon>
        <taxon>Oomycota</taxon>
        <taxon>Peronosporomycetes</taxon>
        <taxon>Peronosporales</taxon>
        <taxon>Peronosporaceae</taxon>
        <taxon>Phytophthora</taxon>
    </lineage>
</organism>
<dbReference type="InterPro" id="IPR016534">
    <property type="entry name" value="VPS16"/>
</dbReference>
<comment type="caution">
    <text evidence="3">The sequence shown here is derived from an EMBL/GenBank/DDBJ whole genome shotgun (WGS) entry which is preliminary data.</text>
</comment>
<protein>
    <recommendedName>
        <fullName evidence="2">Vps16 N-terminal domain-containing protein</fullName>
    </recommendedName>
</protein>
<dbReference type="GO" id="GO:0042144">
    <property type="term" value="P:vacuole fusion, non-autophagic"/>
    <property type="evidence" value="ECO:0007669"/>
    <property type="project" value="TreeGrafter"/>
</dbReference>
<dbReference type="Pfam" id="PF04841">
    <property type="entry name" value="Vps16_N"/>
    <property type="match status" value="1"/>
</dbReference>
<dbReference type="GO" id="GO:0030897">
    <property type="term" value="C:HOPS complex"/>
    <property type="evidence" value="ECO:0007669"/>
    <property type="project" value="TreeGrafter"/>
</dbReference>
<dbReference type="AlphaFoldDB" id="A0A6A3NAU4"/>
<dbReference type="PANTHER" id="PTHR12811">
    <property type="entry name" value="VACUOLAR PROTEIN SORTING VPS16"/>
    <property type="match status" value="1"/>
</dbReference>
<dbReference type="Proteomes" id="UP000429607">
    <property type="component" value="Unassembled WGS sequence"/>
</dbReference>
<proteinExistence type="predicted"/>
<accession>A0A6A3NAU4</accession>
<dbReference type="GO" id="GO:0005765">
    <property type="term" value="C:lysosomal membrane"/>
    <property type="evidence" value="ECO:0007669"/>
    <property type="project" value="TreeGrafter"/>
</dbReference>
<dbReference type="InterPro" id="IPR006926">
    <property type="entry name" value="Vps16_N"/>
</dbReference>
<evidence type="ECO:0000313" key="3">
    <source>
        <dbReference type="EMBL" id="KAE9040521.1"/>
    </source>
</evidence>
<dbReference type="GO" id="GO:0016197">
    <property type="term" value="P:endosomal transport"/>
    <property type="evidence" value="ECO:0007669"/>
    <property type="project" value="TreeGrafter"/>
</dbReference>
<evidence type="ECO:0000313" key="4">
    <source>
        <dbReference type="Proteomes" id="UP000429607"/>
    </source>
</evidence>
<sequence>MHTNSRTRSFRAEPSSSRARKQPSSHGDRVAHAGQGAVPEVARVRHDLGGRGRDGSARLRVGLRAIRRTRGAAARPQEAGQSGVGRAAGAAAAVVQRVRPQARARGLDALRGRARDARGMTWTDELRLLCVFTSGSCAAFSMAGDEETRFSLLLPGSKDKVATFEAWGGGLVALTEKMALVQVLDVDSVRPKVSLLPDCGLSDANPPTCMAVLEPKFLKSIYPEVLLGSSNRSLVVVGKDGIFTELKTMMDKKILSFDTQSKASPLSMCWCGEDSVLMYWPRAGLVMVGPYGAAATAPPPAPVKPQT</sequence>
<dbReference type="GO" id="GO:0006886">
    <property type="term" value="P:intracellular protein transport"/>
    <property type="evidence" value="ECO:0007669"/>
    <property type="project" value="InterPro"/>
</dbReference>
<dbReference type="PANTHER" id="PTHR12811:SF0">
    <property type="entry name" value="VACUOLAR PROTEIN SORTING-ASSOCIATED PROTEIN 16 HOMOLOG"/>
    <property type="match status" value="1"/>
</dbReference>